<protein>
    <submittedName>
        <fullName evidence="1">Uncharacterized protein</fullName>
    </submittedName>
</protein>
<name>A0A8K1FC81_PYTOL</name>
<reference evidence="1" key="1">
    <citation type="submission" date="2019-03" db="EMBL/GenBank/DDBJ databases">
        <title>Long read genome sequence of the mycoparasitic Pythium oligandrum ATCC 38472 isolated from sugarbeet rhizosphere.</title>
        <authorList>
            <person name="Gaulin E."/>
        </authorList>
    </citation>
    <scope>NUCLEOTIDE SEQUENCE</scope>
    <source>
        <strain evidence="1">ATCC 38472_TT</strain>
    </source>
</reference>
<dbReference type="Proteomes" id="UP000794436">
    <property type="component" value="Unassembled WGS sequence"/>
</dbReference>
<keyword evidence="2" id="KW-1185">Reference proteome</keyword>
<gene>
    <name evidence="1" type="ORF">Poli38472_013509</name>
</gene>
<comment type="caution">
    <text evidence="1">The sequence shown here is derived from an EMBL/GenBank/DDBJ whole genome shotgun (WGS) entry which is preliminary data.</text>
</comment>
<evidence type="ECO:0000313" key="1">
    <source>
        <dbReference type="EMBL" id="TMW58035.1"/>
    </source>
</evidence>
<organism evidence="1 2">
    <name type="scientific">Pythium oligandrum</name>
    <name type="common">Mycoparasitic fungus</name>
    <dbReference type="NCBI Taxonomy" id="41045"/>
    <lineage>
        <taxon>Eukaryota</taxon>
        <taxon>Sar</taxon>
        <taxon>Stramenopiles</taxon>
        <taxon>Oomycota</taxon>
        <taxon>Peronosporomycetes</taxon>
        <taxon>Pythiales</taxon>
        <taxon>Pythiaceae</taxon>
        <taxon>Pythium</taxon>
    </lineage>
</organism>
<evidence type="ECO:0000313" key="2">
    <source>
        <dbReference type="Proteomes" id="UP000794436"/>
    </source>
</evidence>
<accession>A0A8K1FC81</accession>
<sequence>MEMNQLENRLPMRVEGIVRSFVARLVSLYRSLAAVKKNVISYLFTVSEAAETESRLELVTHDDTSIRSSDLRRKRLPSHKELVVDTSPLSEAIVFEKGNEWNESKIYDAFGFEFEPHFNWDWKPTTRAVPANDSSTSVARRSYRTLPQTSMPVFHYAIPVIPADVEPTKNIGCKRESEIQRPPLARKSSHSPMHKSQVSVWIPRSPSPRLIVKPRPSTLSADQSVQRMIKDAERMMRGAKKLLARSHKLESQPMVSNTEENAMERIPELESVVGEYFEVAIPEDDVGIVATI</sequence>
<dbReference type="EMBL" id="SPLM01000113">
    <property type="protein sequence ID" value="TMW58035.1"/>
    <property type="molecule type" value="Genomic_DNA"/>
</dbReference>
<dbReference type="AlphaFoldDB" id="A0A8K1FC81"/>
<proteinExistence type="predicted"/>